<keyword evidence="1" id="KW-0732">Signal</keyword>
<name>A0A1C4V2B4_9ACTN</name>
<dbReference type="AlphaFoldDB" id="A0A1C4V2B4"/>
<evidence type="ECO:0000313" key="3">
    <source>
        <dbReference type="Proteomes" id="UP000199504"/>
    </source>
</evidence>
<evidence type="ECO:0000313" key="2">
    <source>
        <dbReference type="EMBL" id="SCE77951.1"/>
    </source>
</evidence>
<protein>
    <submittedName>
        <fullName evidence="2">Uncharacterized protein</fullName>
    </submittedName>
</protein>
<keyword evidence="3" id="KW-1185">Reference proteome</keyword>
<dbReference type="InterPro" id="IPR006311">
    <property type="entry name" value="TAT_signal"/>
</dbReference>
<dbReference type="RefSeq" id="WP_091602800.1">
    <property type="nucleotide sequence ID" value="NZ_FMCX01000001.1"/>
</dbReference>
<reference evidence="3" key="1">
    <citation type="submission" date="2016-06" db="EMBL/GenBank/DDBJ databases">
        <authorList>
            <person name="Varghese N."/>
            <person name="Submissions Spin"/>
        </authorList>
    </citation>
    <scope>NUCLEOTIDE SEQUENCE [LARGE SCALE GENOMIC DNA]</scope>
    <source>
        <strain evidence="3">DSM 44830</strain>
    </source>
</reference>
<dbReference type="EMBL" id="FMCX01000001">
    <property type="protein sequence ID" value="SCE77951.1"/>
    <property type="molecule type" value="Genomic_DNA"/>
</dbReference>
<gene>
    <name evidence="2" type="ORF">GA0070564_101892</name>
</gene>
<accession>A0A1C4V2B4</accession>
<organism evidence="2 3">
    <name type="scientific">Micromonospora mirobrigensis</name>
    <dbReference type="NCBI Taxonomy" id="262898"/>
    <lineage>
        <taxon>Bacteria</taxon>
        <taxon>Bacillati</taxon>
        <taxon>Actinomycetota</taxon>
        <taxon>Actinomycetes</taxon>
        <taxon>Micromonosporales</taxon>
        <taxon>Micromonosporaceae</taxon>
        <taxon>Micromonospora</taxon>
    </lineage>
</organism>
<feature type="chain" id="PRO_5008705425" evidence="1">
    <location>
        <begin position="34"/>
        <end position="184"/>
    </location>
</feature>
<evidence type="ECO:0000256" key="1">
    <source>
        <dbReference type="SAM" id="SignalP"/>
    </source>
</evidence>
<dbReference type="Proteomes" id="UP000199504">
    <property type="component" value="Unassembled WGS sequence"/>
</dbReference>
<dbReference type="PROSITE" id="PS51318">
    <property type="entry name" value="TAT"/>
    <property type="match status" value="1"/>
</dbReference>
<feature type="signal peptide" evidence="1">
    <location>
        <begin position="1"/>
        <end position="33"/>
    </location>
</feature>
<sequence length="184" mass="20063">MSVSLRARRTITGLLAALLAALTIATTASPAAAAVTIQGDRMIMNYTDFWGTHEVGWYDYKLNLDFVNNRPSVYGAILAIQPYNGWNAVGYGSQTLVQCTNGLWSGSYYFSRCYVKAKMEKPGNVVGSISGSYKGVTFSGGYDSGSGRSYMFFTGEVTVRRDGWGSPYTVCYVYGNARCVNYLG</sequence>
<proteinExistence type="predicted"/>